<dbReference type="InterPro" id="IPR023174">
    <property type="entry name" value="PDEase_CS"/>
</dbReference>
<feature type="binding site" evidence="4">
    <location>
        <position position="109"/>
    </location>
    <ligand>
        <name>Zn(2+)</name>
        <dbReference type="ChEBI" id="CHEBI:29105"/>
        <label>2</label>
    </ligand>
</feature>
<feature type="region of interest" description="Disordered" evidence="6">
    <location>
        <begin position="210"/>
        <end position="258"/>
    </location>
</feature>
<dbReference type="InterPro" id="IPR003607">
    <property type="entry name" value="HD/PDEase_dom"/>
</dbReference>
<dbReference type="Proteomes" id="UP000646827">
    <property type="component" value="Unassembled WGS sequence"/>
</dbReference>
<evidence type="ECO:0000256" key="4">
    <source>
        <dbReference type="PIRSR" id="PIRSR623088-3"/>
    </source>
</evidence>
<keyword evidence="2 5" id="KW-0378">Hydrolase</keyword>
<protein>
    <recommendedName>
        <fullName evidence="5">Phosphodiesterase</fullName>
        <ecNumber evidence="5">3.1.4.-</ecNumber>
    </recommendedName>
</protein>
<sequence>MLKISDPKEPYTYSLEFTLLDKPRAVIYGMLLGYAERLGVYRTLDITPSEFLDFLIDVDLGYHVNPYHSFYHAADVAIVIYHMLFQFDVLSYLSRIDVAALFIAALCHDIGHPGCNNNYQVNLQTQLAIRYNNKSVLESYSCTLAMDLISKHKLLRNVEQVSSKHTILPTTEDQMRTSIVKMILSTDMVFHYELQENLASLLEIVAQEHPEQLQQQQGDNSSITSSSSEGSSSTFTNNSNNNDISATTTTTNSGTDDNANKTCYHIKSHTNNHNNNNNNNNCCDNSRHNSTPSSSGNNSMLSALSAQTDSCGQMKDIFKTKGDKSPLQNFDQQSYFDEASPTITPSTSTKRTTASFSSGAKETRVVMETPSAPLDDDFDDNSDKFLDYKERQMLCQIILHGADISNALRPWPICCKWSDMVCEEFFCQGELEKEHGLPVSPNMDRDQVTQTTIGLQFGDFVVSPYFEIFAAMFPKAETLVKELAKNRNEWLALEETQEQSISYDEEIKAPNTPDVEAQKQLHHPTSKICSPQHHHQLEGDNRGRQPTDMLPDRHILNPSGRRVSVAAGMIVIPDDLEERVIGSGKSRRKYLGLRSISDTGIKDQEQLIIHHSHHKASSPILHVIGNDRSRRKSEEPSYFLYRNELKVQEGRRLSRGDLVDKCLERQRRVASPR</sequence>
<comment type="caution">
    <text evidence="8">The sequence shown here is derived from an EMBL/GenBank/DDBJ whole genome shotgun (WGS) entry which is preliminary data.</text>
</comment>
<evidence type="ECO:0000313" key="8">
    <source>
        <dbReference type="EMBL" id="KAG2222781.1"/>
    </source>
</evidence>
<dbReference type="EMBL" id="JAEPRB010000075">
    <property type="protein sequence ID" value="KAG2222781.1"/>
    <property type="molecule type" value="Genomic_DNA"/>
</dbReference>
<proteinExistence type="inferred from homology"/>
<feature type="binding site" evidence="4">
    <location>
        <position position="109"/>
    </location>
    <ligand>
        <name>Zn(2+)</name>
        <dbReference type="ChEBI" id="CHEBI:29105"/>
        <label>1</label>
    </ligand>
</feature>
<feature type="compositionally biased region" description="Polar residues" evidence="6">
    <location>
        <begin position="291"/>
        <end position="301"/>
    </location>
</feature>
<comment type="similarity">
    <text evidence="5">Belongs to the cyclic nucleotide phosphodiesterase family.</text>
</comment>
<dbReference type="PROSITE" id="PS00126">
    <property type="entry name" value="PDEASE_I_1"/>
    <property type="match status" value="1"/>
</dbReference>
<feature type="region of interest" description="Disordered" evidence="6">
    <location>
        <begin position="515"/>
        <end position="545"/>
    </location>
</feature>
<feature type="active site" description="Proton donor" evidence="3">
    <location>
        <position position="68"/>
    </location>
</feature>
<gene>
    <name evidence="8" type="ORF">INT45_013145</name>
</gene>
<dbReference type="GO" id="GO:0007165">
    <property type="term" value="P:signal transduction"/>
    <property type="evidence" value="ECO:0007669"/>
    <property type="project" value="InterPro"/>
</dbReference>
<dbReference type="Gene3D" id="1.10.1300.10">
    <property type="entry name" value="3'5'-cyclic nucleotide phosphodiesterase, catalytic domain"/>
    <property type="match status" value="2"/>
</dbReference>
<dbReference type="OrthoDB" id="546632at2759"/>
<dbReference type="InterPro" id="IPR036971">
    <property type="entry name" value="PDEase_catalytic_dom_sf"/>
</dbReference>
<dbReference type="PANTHER" id="PTHR11347">
    <property type="entry name" value="CYCLIC NUCLEOTIDE PHOSPHODIESTERASE"/>
    <property type="match status" value="1"/>
</dbReference>
<keyword evidence="1 4" id="KW-0479">Metal-binding</keyword>
<comment type="cofactor">
    <cofactor evidence="5">
        <name>a divalent metal cation</name>
        <dbReference type="ChEBI" id="CHEBI:60240"/>
    </cofactor>
    <text evidence="5">Binds 2 divalent metal cations per subunit. Site 1 may preferentially bind zinc ions, while site 2 has a preference for magnesium and/or manganese ions.</text>
</comment>
<dbReference type="PROSITE" id="PS51845">
    <property type="entry name" value="PDEASE_I_2"/>
    <property type="match status" value="1"/>
</dbReference>
<dbReference type="InterPro" id="IPR002073">
    <property type="entry name" value="PDEase_catalytic_dom"/>
</dbReference>
<evidence type="ECO:0000256" key="5">
    <source>
        <dbReference type="RuleBase" id="RU363067"/>
    </source>
</evidence>
<dbReference type="GO" id="GO:0004114">
    <property type="term" value="F:3',5'-cyclic-nucleotide phosphodiesterase activity"/>
    <property type="evidence" value="ECO:0007669"/>
    <property type="project" value="InterPro"/>
</dbReference>
<keyword evidence="9" id="KW-1185">Reference proteome</keyword>
<evidence type="ECO:0000256" key="1">
    <source>
        <dbReference type="ARBA" id="ARBA00022723"/>
    </source>
</evidence>
<feature type="compositionally biased region" description="Low complexity" evidence="6">
    <location>
        <begin position="212"/>
        <end position="257"/>
    </location>
</feature>
<evidence type="ECO:0000256" key="6">
    <source>
        <dbReference type="SAM" id="MobiDB-lite"/>
    </source>
</evidence>
<dbReference type="AlphaFoldDB" id="A0A8H7S742"/>
<evidence type="ECO:0000313" key="9">
    <source>
        <dbReference type="Proteomes" id="UP000646827"/>
    </source>
</evidence>
<feature type="binding site" evidence="4">
    <location>
        <position position="403"/>
    </location>
    <ligand>
        <name>Zn(2+)</name>
        <dbReference type="ChEBI" id="CHEBI:29105"/>
        <label>1</label>
    </ligand>
</feature>
<dbReference type="EC" id="3.1.4.-" evidence="5"/>
<dbReference type="PRINTS" id="PR00387">
    <property type="entry name" value="PDIESTERASE1"/>
</dbReference>
<organism evidence="8 9">
    <name type="scientific">Circinella minor</name>
    <dbReference type="NCBI Taxonomy" id="1195481"/>
    <lineage>
        <taxon>Eukaryota</taxon>
        <taxon>Fungi</taxon>
        <taxon>Fungi incertae sedis</taxon>
        <taxon>Mucoromycota</taxon>
        <taxon>Mucoromycotina</taxon>
        <taxon>Mucoromycetes</taxon>
        <taxon>Mucorales</taxon>
        <taxon>Lichtheimiaceae</taxon>
        <taxon>Circinella</taxon>
    </lineage>
</organism>
<dbReference type="CDD" id="cd00077">
    <property type="entry name" value="HDc"/>
    <property type="match status" value="1"/>
</dbReference>
<feature type="region of interest" description="Disordered" evidence="6">
    <location>
        <begin position="338"/>
        <end position="361"/>
    </location>
</feature>
<feature type="compositionally biased region" description="Low complexity" evidence="6">
    <location>
        <begin position="271"/>
        <end position="290"/>
    </location>
</feature>
<feature type="binding site" evidence="4">
    <location>
        <position position="72"/>
    </location>
    <ligand>
        <name>Zn(2+)</name>
        <dbReference type="ChEBI" id="CHEBI:29105"/>
        <label>1</label>
    </ligand>
</feature>
<dbReference type="InterPro" id="IPR023088">
    <property type="entry name" value="PDEase"/>
</dbReference>
<evidence type="ECO:0000259" key="7">
    <source>
        <dbReference type="PROSITE" id="PS51845"/>
    </source>
</evidence>
<reference evidence="8 9" key="1">
    <citation type="submission" date="2020-12" db="EMBL/GenBank/DDBJ databases">
        <title>Metabolic potential, ecology and presence of endohyphal bacteria is reflected in genomic diversity of Mucoromycotina.</title>
        <authorList>
            <person name="Muszewska A."/>
            <person name="Okrasinska A."/>
            <person name="Steczkiewicz K."/>
            <person name="Drgas O."/>
            <person name="Orlowska M."/>
            <person name="Perlinska-Lenart U."/>
            <person name="Aleksandrzak-Piekarczyk T."/>
            <person name="Szatraj K."/>
            <person name="Zielenkiewicz U."/>
            <person name="Pilsyk S."/>
            <person name="Malc E."/>
            <person name="Mieczkowski P."/>
            <person name="Kruszewska J.S."/>
            <person name="Biernat P."/>
            <person name="Pawlowska J."/>
        </authorList>
    </citation>
    <scope>NUCLEOTIDE SEQUENCE [LARGE SCALE GENOMIC DNA]</scope>
    <source>
        <strain evidence="8 9">CBS 142.35</strain>
    </source>
</reference>
<dbReference type="Pfam" id="PF00233">
    <property type="entry name" value="PDEase_I"/>
    <property type="match status" value="2"/>
</dbReference>
<evidence type="ECO:0000256" key="2">
    <source>
        <dbReference type="ARBA" id="ARBA00022801"/>
    </source>
</evidence>
<evidence type="ECO:0000256" key="3">
    <source>
        <dbReference type="PIRSR" id="PIRSR623088-1"/>
    </source>
</evidence>
<feature type="binding site" evidence="4">
    <location>
        <position position="108"/>
    </location>
    <ligand>
        <name>Zn(2+)</name>
        <dbReference type="ChEBI" id="CHEBI:29105"/>
        <label>1</label>
    </ligand>
</feature>
<dbReference type="SUPFAM" id="SSF109604">
    <property type="entry name" value="HD-domain/PDEase-like"/>
    <property type="match status" value="1"/>
</dbReference>
<dbReference type="GO" id="GO:0046872">
    <property type="term" value="F:metal ion binding"/>
    <property type="evidence" value="ECO:0007669"/>
    <property type="project" value="UniProtKB-KW"/>
</dbReference>
<name>A0A8H7S742_9FUNG</name>
<dbReference type="SMART" id="SM00471">
    <property type="entry name" value="HDc"/>
    <property type="match status" value="1"/>
</dbReference>
<accession>A0A8H7S742</accession>
<feature type="domain" description="PDEase" evidence="7">
    <location>
        <begin position="1"/>
        <end position="497"/>
    </location>
</feature>
<feature type="compositionally biased region" description="Basic and acidic residues" evidence="6">
    <location>
        <begin position="535"/>
        <end position="545"/>
    </location>
</feature>
<feature type="compositionally biased region" description="Low complexity" evidence="6">
    <location>
        <begin position="339"/>
        <end position="355"/>
    </location>
</feature>
<feature type="region of interest" description="Disordered" evidence="6">
    <location>
        <begin position="270"/>
        <end position="301"/>
    </location>
</feature>